<reference evidence="1 2" key="1">
    <citation type="submission" date="2024-06" db="EMBL/GenBank/DDBJ databases">
        <title>Chitinophaga defluvii sp. nov., isolated from municipal sewage.</title>
        <authorList>
            <person name="Zhang L."/>
        </authorList>
    </citation>
    <scope>NUCLEOTIDE SEQUENCE [LARGE SCALE GENOMIC DNA]</scope>
    <source>
        <strain evidence="1 2">H8</strain>
    </source>
</reference>
<dbReference type="EMBL" id="JBEXAC010000001">
    <property type="protein sequence ID" value="MET6998191.1"/>
    <property type="molecule type" value="Genomic_DNA"/>
</dbReference>
<organism evidence="1 2">
    <name type="scientific">Chitinophaga defluvii</name>
    <dbReference type="NCBI Taxonomy" id="3163343"/>
    <lineage>
        <taxon>Bacteria</taxon>
        <taxon>Pseudomonadati</taxon>
        <taxon>Bacteroidota</taxon>
        <taxon>Chitinophagia</taxon>
        <taxon>Chitinophagales</taxon>
        <taxon>Chitinophagaceae</taxon>
        <taxon>Chitinophaga</taxon>
    </lineage>
</organism>
<accession>A0ABV2T591</accession>
<gene>
    <name evidence="1" type="ORF">ABR189_12465</name>
</gene>
<comment type="caution">
    <text evidence="1">The sequence shown here is derived from an EMBL/GenBank/DDBJ whole genome shotgun (WGS) entry which is preliminary data.</text>
</comment>
<protein>
    <submittedName>
        <fullName evidence="1">DUF5007 domain-containing protein</fullName>
    </submittedName>
</protein>
<keyword evidence="2" id="KW-1185">Reference proteome</keyword>
<dbReference type="PROSITE" id="PS51257">
    <property type="entry name" value="PROKAR_LIPOPROTEIN"/>
    <property type="match status" value="1"/>
</dbReference>
<dbReference type="RefSeq" id="WP_354660827.1">
    <property type="nucleotide sequence ID" value="NZ_JBEXAC010000001.1"/>
</dbReference>
<dbReference type="Proteomes" id="UP001549749">
    <property type="component" value="Unassembled WGS sequence"/>
</dbReference>
<evidence type="ECO:0000313" key="1">
    <source>
        <dbReference type="EMBL" id="MET6998191.1"/>
    </source>
</evidence>
<evidence type="ECO:0000313" key="2">
    <source>
        <dbReference type="Proteomes" id="UP001549749"/>
    </source>
</evidence>
<name>A0ABV2T591_9BACT</name>
<sequence>MSGIYKMKHLFYTATAAVLLLAGCKKIDEGYLSDGIYYSDSPILVERGIAFQKTAALSMDGTTVPITVKLLDIRKVGTGKRAEEFFKEYPVYVYKEAVDPDVDTTIEQVNAKRELKNMQPFQFLSSGQFVFNGATDSLPVDTDYEFDIEVSNVAGVRTYKNVGIIHTMDGERYTINAQGNNAFQDFTGTVVPIGNPKITITAVSDTGHHAILKIVDEDGKPFNPKNGEIIKRGDRPTFENYARFHPIVNTDTSMICNFEITPFPIKKIPTYNFLMYYRVPSQFITLSPSIPGLDPKTGYSANPLFEFHIKKAGTYVIEIRLLKVKKKG</sequence>
<proteinExistence type="predicted"/>